<dbReference type="PANTHER" id="PTHR30468">
    <property type="entry name" value="ALPHA-KETOGLUTARATE-DEPENDENT SULFONATE DIOXYGENASE"/>
    <property type="match status" value="1"/>
</dbReference>
<reference evidence="7" key="1">
    <citation type="submission" date="2023-02" db="EMBL/GenBank/DDBJ databases">
        <title>Identification and recombinant expression of a fungal hydrolase from Papiliotrema laurentii that hydrolyzes apple cutin and clears colloidal polyester polyurethane.</title>
        <authorList>
            <consortium name="DOE Joint Genome Institute"/>
            <person name="Roman V.A."/>
            <person name="Bojanowski C."/>
            <person name="Crable B.R."/>
            <person name="Wagner D.N."/>
            <person name="Hung C.S."/>
            <person name="Nadeau L.J."/>
            <person name="Schratz L."/>
            <person name="Haridas S."/>
            <person name="Pangilinan J."/>
            <person name="Lipzen A."/>
            <person name="Na H."/>
            <person name="Yan M."/>
            <person name="Ng V."/>
            <person name="Grigoriev I.V."/>
            <person name="Spatafora J.W."/>
            <person name="Barlow D."/>
            <person name="Biffinger J."/>
            <person name="Kelley-Loughnane N."/>
            <person name="Varaljay V.A."/>
            <person name="Crookes-Goodson W.J."/>
        </authorList>
    </citation>
    <scope>NUCLEOTIDE SEQUENCE</scope>
    <source>
        <strain evidence="7">5307AH</strain>
    </source>
</reference>
<dbReference type="EMBL" id="JAODAN010000001">
    <property type="protein sequence ID" value="KAK1927266.1"/>
    <property type="molecule type" value="Genomic_DNA"/>
</dbReference>
<dbReference type="GO" id="GO:0016706">
    <property type="term" value="F:2-oxoglutarate-dependent dioxygenase activity"/>
    <property type="evidence" value="ECO:0007669"/>
    <property type="project" value="TreeGrafter"/>
</dbReference>
<dbReference type="InterPro" id="IPR042098">
    <property type="entry name" value="TauD-like_sf"/>
</dbReference>
<evidence type="ECO:0000256" key="2">
    <source>
        <dbReference type="ARBA" id="ARBA00022723"/>
    </source>
</evidence>
<name>A0AAD9FW70_PAPLA</name>
<evidence type="ECO:0000256" key="5">
    <source>
        <dbReference type="ARBA" id="ARBA00023004"/>
    </source>
</evidence>
<dbReference type="FunFam" id="3.60.130.10:FF:000007">
    <property type="entry name" value="Alpha-ketoglutarate-dependent taurine dioxygenase"/>
    <property type="match status" value="1"/>
</dbReference>
<dbReference type="PANTHER" id="PTHR30468:SF31">
    <property type="entry name" value="ALPHA-KETOGLUTARATE-DEPENDENT SULFONATE DIOXYGENASE-RELATED"/>
    <property type="match status" value="1"/>
</dbReference>
<dbReference type="GO" id="GO:0005737">
    <property type="term" value="C:cytoplasm"/>
    <property type="evidence" value="ECO:0007669"/>
    <property type="project" value="TreeGrafter"/>
</dbReference>
<evidence type="ECO:0000313" key="8">
    <source>
        <dbReference type="Proteomes" id="UP001182556"/>
    </source>
</evidence>
<dbReference type="SUPFAM" id="SSF51197">
    <property type="entry name" value="Clavaminate synthase-like"/>
    <property type="match status" value="1"/>
</dbReference>
<dbReference type="Proteomes" id="UP001182556">
    <property type="component" value="Unassembled WGS sequence"/>
</dbReference>
<evidence type="ECO:0000256" key="4">
    <source>
        <dbReference type="ARBA" id="ARBA00023002"/>
    </source>
</evidence>
<dbReference type="InterPro" id="IPR003819">
    <property type="entry name" value="TauD/TfdA-like"/>
</dbReference>
<keyword evidence="4" id="KW-0560">Oxidoreductase</keyword>
<evidence type="ECO:0000313" key="7">
    <source>
        <dbReference type="EMBL" id="KAK1927266.1"/>
    </source>
</evidence>
<evidence type="ECO:0000256" key="1">
    <source>
        <dbReference type="ARBA" id="ARBA00005896"/>
    </source>
</evidence>
<dbReference type="Pfam" id="PF02668">
    <property type="entry name" value="TauD"/>
    <property type="match status" value="1"/>
</dbReference>
<keyword evidence="3" id="KW-0223">Dioxygenase</keyword>
<sequence>MTGTLTQTVADVAIGRLKLNEKPVPTAPSEAKLVDPFNYVGETFGKVDDSYPYADLLPHNPTRTHSEPPLTVQEITDRGFFADPGHARLRAWVKARGGTIKDLGICMGAVIEGENIKMEELGDDEKDDLALLIAERGVVFFRKQHSLTIDQQREIGRHFGPLHKHPTYAVPRRGDLDDVVVVYSDKNSRPDLYAFSRAELFHSDVTYELQPPGATILRLYTTPEVGNDTLWSSGYNVYSQLSRPYQLYLESLSAIHTGHNQAASRSAAGHKIPLREPIDTIHPVVRVHPVTGLKAVFVNPGFVTRIVGVPKAESDNTLAFLKDCFAQQTDATIRWRWEAGDVACWDNRVVNHSATFDAYPSQRHGLRVTPHAEVPLSVADYEAKFGKPAKDWLKERFAKLNIDGPAQDDGKMKNGGFRD</sequence>
<keyword evidence="2" id="KW-0479">Metal-binding</keyword>
<keyword evidence="5" id="KW-0408">Iron</keyword>
<accession>A0AAD9FW70</accession>
<keyword evidence="8" id="KW-1185">Reference proteome</keyword>
<dbReference type="InterPro" id="IPR051323">
    <property type="entry name" value="AtsK-like"/>
</dbReference>
<comment type="caution">
    <text evidence="7">The sequence shown here is derived from an EMBL/GenBank/DDBJ whole genome shotgun (WGS) entry which is preliminary data.</text>
</comment>
<comment type="similarity">
    <text evidence="1">Belongs to the TfdA dioxygenase family.</text>
</comment>
<organism evidence="7 8">
    <name type="scientific">Papiliotrema laurentii</name>
    <name type="common">Cryptococcus laurentii</name>
    <dbReference type="NCBI Taxonomy" id="5418"/>
    <lineage>
        <taxon>Eukaryota</taxon>
        <taxon>Fungi</taxon>
        <taxon>Dikarya</taxon>
        <taxon>Basidiomycota</taxon>
        <taxon>Agaricomycotina</taxon>
        <taxon>Tremellomycetes</taxon>
        <taxon>Tremellales</taxon>
        <taxon>Rhynchogastremaceae</taxon>
        <taxon>Papiliotrema</taxon>
    </lineage>
</organism>
<dbReference type="Gene3D" id="3.60.130.10">
    <property type="entry name" value="Clavaminate synthase-like"/>
    <property type="match status" value="1"/>
</dbReference>
<protein>
    <recommendedName>
        <fullName evidence="6">TauD/TfdA-like domain-containing protein</fullName>
    </recommendedName>
</protein>
<feature type="domain" description="TauD/TfdA-like" evidence="6">
    <location>
        <begin position="102"/>
        <end position="369"/>
    </location>
</feature>
<dbReference type="AlphaFoldDB" id="A0AAD9FW70"/>
<proteinExistence type="inferred from homology"/>
<evidence type="ECO:0000256" key="3">
    <source>
        <dbReference type="ARBA" id="ARBA00022964"/>
    </source>
</evidence>
<dbReference type="GO" id="GO:0046872">
    <property type="term" value="F:metal ion binding"/>
    <property type="evidence" value="ECO:0007669"/>
    <property type="project" value="UniProtKB-KW"/>
</dbReference>
<evidence type="ECO:0000259" key="6">
    <source>
        <dbReference type="Pfam" id="PF02668"/>
    </source>
</evidence>
<gene>
    <name evidence="7" type="ORF">DB88DRAFT_477418</name>
</gene>